<feature type="transmembrane region" description="Helical" evidence="5">
    <location>
        <begin position="138"/>
        <end position="160"/>
    </location>
</feature>
<evidence type="ECO:0000313" key="7">
    <source>
        <dbReference type="EMBL" id="MFB5269180.1"/>
    </source>
</evidence>
<dbReference type="EMBL" id="JBHHMI010000026">
    <property type="protein sequence ID" value="MFB5269180.1"/>
    <property type="molecule type" value="Genomic_DNA"/>
</dbReference>
<evidence type="ECO:0000313" key="8">
    <source>
        <dbReference type="Proteomes" id="UP001580346"/>
    </source>
</evidence>
<evidence type="ECO:0000256" key="2">
    <source>
        <dbReference type="ARBA" id="ARBA00022692"/>
    </source>
</evidence>
<organism evidence="7 8">
    <name type="scientific">Paenibacillus enshidis</name>
    <dbReference type="NCBI Taxonomy" id="1458439"/>
    <lineage>
        <taxon>Bacteria</taxon>
        <taxon>Bacillati</taxon>
        <taxon>Bacillota</taxon>
        <taxon>Bacilli</taxon>
        <taxon>Bacillales</taxon>
        <taxon>Paenibacillaceae</taxon>
        <taxon>Paenibacillus</taxon>
    </lineage>
</organism>
<keyword evidence="4 5" id="KW-0472">Membrane</keyword>
<keyword evidence="8" id="KW-1185">Reference proteome</keyword>
<protein>
    <submittedName>
        <fullName evidence="7">MauE/DoxX family redox-associated membrane protein</fullName>
    </submittedName>
</protein>
<comment type="caution">
    <text evidence="7">The sequence shown here is derived from an EMBL/GenBank/DDBJ whole genome shotgun (WGS) entry which is preliminary data.</text>
</comment>
<feature type="domain" description="Methylamine utilisation protein MauE" evidence="6">
    <location>
        <begin position="3"/>
        <end position="130"/>
    </location>
</feature>
<accession>A0ABV5AY88</accession>
<feature type="transmembrane region" description="Helical" evidence="5">
    <location>
        <begin position="70"/>
        <end position="88"/>
    </location>
</feature>
<comment type="subcellular location">
    <subcellularLocation>
        <location evidence="1">Membrane</location>
        <topology evidence="1">Multi-pass membrane protein</topology>
    </subcellularLocation>
</comment>
<evidence type="ECO:0000256" key="5">
    <source>
        <dbReference type="SAM" id="Phobius"/>
    </source>
</evidence>
<name>A0ABV5AY88_9BACL</name>
<evidence type="ECO:0000259" key="6">
    <source>
        <dbReference type="Pfam" id="PF07291"/>
    </source>
</evidence>
<evidence type="ECO:0000256" key="3">
    <source>
        <dbReference type="ARBA" id="ARBA00022989"/>
    </source>
</evidence>
<feature type="transmembrane region" description="Helical" evidence="5">
    <location>
        <begin position="114"/>
        <end position="132"/>
    </location>
</feature>
<reference evidence="7 8" key="1">
    <citation type="submission" date="2024-09" db="EMBL/GenBank/DDBJ databases">
        <title>Paenibacillus zeirhizospherea sp. nov., isolated from surface of the maize (Zea mays) roots in a horticulture field, Hungary.</title>
        <authorList>
            <person name="Marton D."/>
            <person name="Farkas M."/>
            <person name="Bedics A."/>
            <person name="Toth E."/>
            <person name="Tancsics A."/>
            <person name="Boka K."/>
            <person name="Maroti G."/>
            <person name="Kriszt B."/>
            <person name="Cserhati M."/>
        </authorList>
    </citation>
    <scope>NUCLEOTIDE SEQUENCE [LARGE SCALE GENOMIC DNA]</scope>
    <source>
        <strain evidence="7 8">KCTC 33519</strain>
    </source>
</reference>
<evidence type="ECO:0000256" key="1">
    <source>
        <dbReference type="ARBA" id="ARBA00004141"/>
    </source>
</evidence>
<dbReference type="Pfam" id="PF07291">
    <property type="entry name" value="MauE"/>
    <property type="match status" value="1"/>
</dbReference>
<evidence type="ECO:0000256" key="4">
    <source>
        <dbReference type="ARBA" id="ARBA00023136"/>
    </source>
</evidence>
<keyword evidence="2 5" id="KW-0812">Transmembrane</keyword>
<feature type="transmembrane region" description="Helical" evidence="5">
    <location>
        <begin position="6"/>
        <end position="23"/>
    </location>
</feature>
<feature type="transmembrane region" description="Helical" evidence="5">
    <location>
        <begin position="44"/>
        <end position="64"/>
    </location>
</feature>
<dbReference type="RefSeq" id="WP_375357455.1">
    <property type="nucleotide sequence ID" value="NZ_JBHHMI010000026.1"/>
</dbReference>
<dbReference type="Proteomes" id="UP001580346">
    <property type="component" value="Unassembled WGS sequence"/>
</dbReference>
<proteinExistence type="predicted"/>
<dbReference type="InterPro" id="IPR009908">
    <property type="entry name" value="Methylamine_util_MauE"/>
</dbReference>
<keyword evidence="3 5" id="KW-1133">Transmembrane helix</keyword>
<sequence length="171" mass="19158">MDLVLFIKLMIATIFLSTFLSKIKNFQSFVNTVGQFAPIRDKRILSTVSLVVVVSEVVFPIMLFIPKYSLVSSIAIISMLNIFSILIVKKLKNKMVIKCNCGGLLGNHVISKEIPIRNSVLSLGLVYLLFAYPTSISVSLQQVVLMEITSISILFSYFFVKEANMVLRSIE</sequence>
<gene>
    <name evidence="7" type="ORF">ACE41H_20660</name>
</gene>